<dbReference type="SUPFAM" id="SSF53244">
    <property type="entry name" value="MurD-like peptide ligases, peptide-binding domain"/>
    <property type="match status" value="1"/>
</dbReference>
<reference evidence="21" key="1">
    <citation type="journal article" date="2014" name="Int. J. Syst. Evol. Microbiol.">
        <title>Complete genome sequence of Corynebacterium casei LMG S-19264T (=DSM 44701T), isolated from a smear-ripened cheese.</title>
        <authorList>
            <consortium name="US DOE Joint Genome Institute (JGI-PGF)"/>
            <person name="Walter F."/>
            <person name="Albersmeier A."/>
            <person name="Kalinowski J."/>
            <person name="Ruckert C."/>
        </authorList>
    </citation>
    <scope>NUCLEOTIDE SEQUENCE</scope>
    <source>
        <strain evidence="21">JCM 18487</strain>
    </source>
</reference>
<dbReference type="GO" id="GO:0009252">
    <property type="term" value="P:peptidoglycan biosynthetic process"/>
    <property type="evidence" value="ECO:0007669"/>
    <property type="project" value="UniProtKB-UniRule"/>
</dbReference>
<evidence type="ECO:0000256" key="4">
    <source>
        <dbReference type="ARBA" id="ARBA00010416"/>
    </source>
</evidence>
<dbReference type="InterPro" id="IPR004101">
    <property type="entry name" value="Mur_ligase_C"/>
</dbReference>
<dbReference type="GO" id="GO:0051301">
    <property type="term" value="P:cell division"/>
    <property type="evidence" value="ECO:0007669"/>
    <property type="project" value="UniProtKB-KW"/>
</dbReference>
<dbReference type="GO" id="GO:0005524">
    <property type="term" value="F:ATP binding"/>
    <property type="evidence" value="ECO:0007669"/>
    <property type="project" value="UniProtKB-UniRule"/>
</dbReference>
<protein>
    <recommendedName>
        <fullName evidence="6 17">UDP-N-acetylmuramoylalanine--D-glutamate ligase</fullName>
        <ecNumber evidence="5 17">6.3.2.9</ecNumber>
    </recommendedName>
    <alternativeName>
        <fullName evidence="15 17">D-glutamic acid-adding enzyme</fullName>
    </alternativeName>
    <alternativeName>
        <fullName evidence="14 17">UDP-N-acetylmuramoyl-L-alanyl-D-glutamate synthetase</fullName>
    </alternativeName>
</protein>
<dbReference type="Gene3D" id="3.40.1190.10">
    <property type="entry name" value="Mur-like, catalytic domain"/>
    <property type="match status" value="1"/>
</dbReference>
<comment type="pathway">
    <text evidence="3 17 18">Cell wall biogenesis; peptidoglycan biosynthesis.</text>
</comment>
<dbReference type="EC" id="6.3.2.9" evidence="5 17"/>
<evidence type="ECO:0000256" key="10">
    <source>
        <dbReference type="ARBA" id="ARBA00022840"/>
    </source>
</evidence>
<dbReference type="GO" id="GO:0005737">
    <property type="term" value="C:cytoplasm"/>
    <property type="evidence" value="ECO:0007669"/>
    <property type="project" value="UniProtKB-SubCell"/>
</dbReference>
<dbReference type="Pfam" id="PF02875">
    <property type="entry name" value="Mur_ligase_C"/>
    <property type="match status" value="1"/>
</dbReference>
<dbReference type="GO" id="GO:0008764">
    <property type="term" value="F:UDP-N-acetylmuramoylalanine-D-glutamate ligase activity"/>
    <property type="evidence" value="ECO:0007669"/>
    <property type="project" value="UniProtKB-UniRule"/>
</dbReference>
<name>A0A917NF50_9BACL</name>
<keyword evidence="11 17" id="KW-0133">Cell shape</keyword>
<evidence type="ECO:0000256" key="5">
    <source>
        <dbReference type="ARBA" id="ARBA00012212"/>
    </source>
</evidence>
<dbReference type="Gene3D" id="3.90.190.20">
    <property type="entry name" value="Mur ligase, C-terminal domain"/>
    <property type="match status" value="1"/>
</dbReference>
<dbReference type="InterPro" id="IPR005762">
    <property type="entry name" value="MurD"/>
</dbReference>
<evidence type="ECO:0000256" key="2">
    <source>
        <dbReference type="ARBA" id="ARBA00004496"/>
    </source>
</evidence>
<comment type="similarity">
    <text evidence="4 17">Belongs to the MurCDEF family.</text>
</comment>
<dbReference type="EMBL" id="BMOY01000003">
    <property type="protein sequence ID" value="GGI97153.1"/>
    <property type="molecule type" value="Genomic_DNA"/>
</dbReference>
<dbReference type="InterPro" id="IPR013221">
    <property type="entry name" value="Mur_ligase_cen"/>
</dbReference>
<evidence type="ECO:0000259" key="19">
    <source>
        <dbReference type="Pfam" id="PF02875"/>
    </source>
</evidence>
<dbReference type="SUPFAM" id="SSF51984">
    <property type="entry name" value="MurCD N-terminal domain"/>
    <property type="match status" value="1"/>
</dbReference>
<dbReference type="GO" id="GO:0071555">
    <property type="term" value="P:cell wall organization"/>
    <property type="evidence" value="ECO:0007669"/>
    <property type="project" value="UniProtKB-KW"/>
</dbReference>
<dbReference type="SUPFAM" id="SSF53623">
    <property type="entry name" value="MurD-like peptide ligases, catalytic domain"/>
    <property type="match status" value="1"/>
</dbReference>
<evidence type="ECO:0000256" key="3">
    <source>
        <dbReference type="ARBA" id="ARBA00004752"/>
    </source>
</evidence>
<evidence type="ECO:0000256" key="9">
    <source>
        <dbReference type="ARBA" id="ARBA00022741"/>
    </source>
</evidence>
<evidence type="ECO:0000256" key="11">
    <source>
        <dbReference type="ARBA" id="ARBA00022960"/>
    </source>
</evidence>
<evidence type="ECO:0000259" key="20">
    <source>
        <dbReference type="Pfam" id="PF08245"/>
    </source>
</evidence>
<dbReference type="PANTHER" id="PTHR43692:SF1">
    <property type="entry name" value="UDP-N-ACETYLMURAMOYLALANINE--D-GLUTAMATE LIGASE"/>
    <property type="match status" value="1"/>
</dbReference>
<keyword evidence="7 17" id="KW-0963">Cytoplasm</keyword>
<keyword evidence="13 17" id="KW-0961">Cell wall biogenesis/degradation</keyword>
<gene>
    <name evidence="17 21" type="primary">murD</name>
    <name evidence="21" type="ORF">GCM10010885_03410</name>
</gene>
<dbReference type="GO" id="GO:0008360">
    <property type="term" value="P:regulation of cell shape"/>
    <property type="evidence" value="ECO:0007669"/>
    <property type="project" value="UniProtKB-KW"/>
</dbReference>
<evidence type="ECO:0000256" key="13">
    <source>
        <dbReference type="ARBA" id="ARBA00023316"/>
    </source>
</evidence>
<accession>A0A917NF50</accession>
<dbReference type="PANTHER" id="PTHR43692">
    <property type="entry name" value="UDP-N-ACETYLMURAMOYLALANINE--D-GLUTAMATE LIGASE"/>
    <property type="match status" value="1"/>
</dbReference>
<evidence type="ECO:0000256" key="16">
    <source>
        <dbReference type="ARBA" id="ARBA00047632"/>
    </source>
</evidence>
<sequence length="452" mass="48628">MRPVAGERILVMGWGKSGEAAARLLLAHGARVTVTEQRPRQADDHAANELEALGAQLVFGEHPLSLLSPPPAFLVKNPGIPYHIPFVQEAMRRGIPVVTEVEVASWFLANPIYAITGSNGKTTTTTLVGEILTAAGLEPVVAGNIGRALCSVVGEVRPWQPLVVEVSSFQLAGTETFHPRIGALLNLYPAHLDYHGTFEQYAEAKRRLFRNMGPDDVAVLNADQPRVANEADRLQARVVWFGRHRDPGADGVYLHGETLVVRRGGVLESVLPVTALALPGAHNLENALAATAIAVWAGAPLAAVRHVLTRFRGVEHRLEFVRTVRGIDFYNDSKATNPSAALPALRSFQSGVVWIAGGLDRGDDFSALLPELSRVKAAILLGQAAPRLAAVCRAAGVPAVEEVPSLEAAVHRAMRHAMPGDVVLLSPACASWDMFPSFEVRGRMFKDLVHTL</sequence>
<evidence type="ECO:0000256" key="8">
    <source>
        <dbReference type="ARBA" id="ARBA00022598"/>
    </source>
</evidence>
<evidence type="ECO:0000256" key="12">
    <source>
        <dbReference type="ARBA" id="ARBA00022984"/>
    </source>
</evidence>
<proteinExistence type="inferred from homology"/>
<dbReference type="NCBIfam" id="TIGR01087">
    <property type="entry name" value="murD"/>
    <property type="match status" value="1"/>
</dbReference>
<dbReference type="InterPro" id="IPR036615">
    <property type="entry name" value="Mur_ligase_C_dom_sf"/>
</dbReference>
<comment type="function">
    <text evidence="1 17 18">Cell wall formation. Catalyzes the addition of glutamate to the nucleotide precursor UDP-N-acetylmuramoyl-L-alanine (UMA).</text>
</comment>
<feature type="domain" description="Mur ligase C-terminal" evidence="19">
    <location>
        <begin position="316"/>
        <end position="429"/>
    </location>
</feature>
<comment type="catalytic activity">
    <reaction evidence="16 17 18">
        <text>UDP-N-acetyl-alpha-D-muramoyl-L-alanine + D-glutamate + ATP = UDP-N-acetyl-alpha-D-muramoyl-L-alanyl-D-glutamate + ADP + phosphate + H(+)</text>
        <dbReference type="Rhea" id="RHEA:16429"/>
        <dbReference type="ChEBI" id="CHEBI:15378"/>
        <dbReference type="ChEBI" id="CHEBI:29986"/>
        <dbReference type="ChEBI" id="CHEBI:30616"/>
        <dbReference type="ChEBI" id="CHEBI:43474"/>
        <dbReference type="ChEBI" id="CHEBI:83898"/>
        <dbReference type="ChEBI" id="CHEBI:83900"/>
        <dbReference type="ChEBI" id="CHEBI:456216"/>
        <dbReference type="EC" id="6.3.2.9"/>
    </reaction>
</comment>
<dbReference type="AlphaFoldDB" id="A0A917NF50"/>
<dbReference type="HAMAP" id="MF_00639">
    <property type="entry name" value="MurD"/>
    <property type="match status" value="1"/>
</dbReference>
<keyword evidence="10 17" id="KW-0067">ATP-binding</keyword>
<evidence type="ECO:0000256" key="15">
    <source>
        <dbReference type="ARBA" id="ARBA00032324"/>
    </source>
</evidence>
<evidence type="ECO:0000256" key="1">
    <source>
        <dbReference type="ARBA" id="ARBA00002734"/>
    </source>
</evidence>
<keyword evidence="9 17" id="KW-0547">Nucleotide-binding</keyword>
<keyword evidence="8 17" id="KW-0436">Ligase</keyword>
<comment type="caution">
    <text evidence="21">The sequence shown here is derived from an EMBL/GenBank/DDBJ whole genome shotgun (WGS) entry which is preliminary data.</text>
</comment>
<evidence type="ECO:0000256" key="6">
    <source>
        <dbReference type="ARBA" id="ARBA00015655"/>
    </source>
</evidence>
<keyword evidence="12 17" id="KW-0573">Peptidoglycan synthesis</keyword>
<evidence type="ECO:0000313" key="21">
    <source>
        <dbReference type="EMBL" id="GGI97153.1"/>
    </source>
</evidence>
<keyword evidence="17 18" id="KW-0132">Cell division</keyword>
<evidence type="ECO:0000256" key="18">
    <source>
        <dbReference type="RuleBase" id="RU003664"/>
    </source>
</evidence>
<dbReference type="Proteomes" id="UP000637695">
    <property type="component" value="Unassembled WGS sequence"/>
</dbReference>
<keyword evidence="22" id="KW-1185">Reference proteome</keyword>
<evidence type="ECO:0000256" key="17">
    <source>
        <dbReference type="HAMAP-Rule" id="MF_00639"/>
    </source>
</evidence>
<evidence type="ECO:0000256" key="14">
    <source>
        <dbReference type="ARBA" id="ARBA00030398"/>
    </source>
</evidence>
<evidence type="ECO:0000313" key="22">
    <source>
        <dbReference type="Proteomes" id="UP000637695"/>
    </source>
</evidence>
<dbReference type="Pfam" id="PF08245">
    <property type="entry name" value="Mur_ligase_M"/>
    <property type="match status" value="1"/>
</dbReference>
<feature type="binding site" evidence="17">
    <location>
        <begin position="117"/>
        <end position="123"/>
    </location>
    <ligand>
        <name>ATP</name>
        <dbReference type="ChEBI" id="CHEBI:30616"/>
    </ligand>
</feature>
<keyword evidence="17 18" id="KW-0131">Cell cycle</keyword>
<dbReference type="Pfam" id="PF21799">
    <property type="entry name" value="MurD-like_N"/>
    <property type="match status" value="1"/>
</dbReference>
<organism evidence="21 22">
    <name type="scientific">Alicyclobacillus cellulosilyticus</name>
    <dbReference type="NCBI Taxonomy" id="1003997"/>
    <lineage>
        <taxon>Bacteria</taxon>
        <taxon>Bacillati</taxon>
        <taxon>Bacillota</taxon>
        <taxon>Bacilli</taxon>
        <taxon>Bacillales</taxon>
        <taxon>Alicyclobacillaceae</taxon>
        <taxon>Alicyclobacillus</taxon>
    </lineage>
</organism>
<evidence type="ECO:0000256" key="7">
    <source>
        <dbReference type="ARBA" id="ARBA00022490"/>
    </source>
</evidence>
<comment type="subcellular location">
    <subcellularLocation>
        <location evidence="2 17 18">Cytoplasm</location>
    </subcellularLocation>
</comment>
<feature type="domain" description="Mur ligase central" evidence="20">
    <location>
        <begin position="115"/>
        <end position="294"/>
    </location>
</feature>
<dbReference type="Gene3D" id="3.40.50.720">
    <property type="entry name" value="NAD(P)-binding Rossmann-like Domain"/>
    <property type="match status" value="1"/>
</dbReference>
<dbReference type="InterPro" id="IPR036565">
    <property type="entry name" value="Mur-like_cat_sf"/>
</dbReference>
<reference evidence="21" key="2">
    <citation type="submission" date="2020-09" db="EMBL/GenBank/DDBJ databases">
        <authorList>
            <person name="Sun Q."/>
            <person name="Ohkuma M."/>
        </authorList>
    </citation>
    <scope>NUCLEOTIDE SEQUENCE</scope>
    <source>
        <strain evidence="21">JCM 18487</strain>
    </source>
</reference>